<evidence type="ECO:0000313" key="2">
    <source>
        <dbReference type="EMBL" id="MDR6300357.1"/>
    </source>
</evidence>
<reference evidence="2 3" key="1">
    <citation type="submission" date="2023-07" db="EMBL/GenBank/DDBJ databases">
        <title>Genomic Encyclopedia of Type Strains, Phase IV (KMG-IV): sequencing the most valuable type-strain genomes for metagenomic binning, comparative biology and taxonomic classification.</title>
        <authorList>
            <person name="Goeker M."/>
        </authorList>
    </citation>
    <scope>NUCLEOTIDE SEQUENCE [LARGE SCALE GENOMIC DNA]</scope>
    <source>
        <strain evidence="2 3">DSM 102814</strain>
    </source>
</reference>
<gene>
    <name evidence="2" type="ORF">GGR31_000988</name>
</gene>
<evidence type="ECO:0008006" key="4">
    <source>
        <dbReference type="Google" id="ProtNLM"/>
    </source>
</evidence>
<dbReference type="EMBL" id="JAVDQA010000002">
    <property type="protein sequence ID" value="MDR6300357.1"/>
    <property type="molecule type" value="Genomic_DNA"/>
</dbReference>
<name>A0ABU1K5T4_9FLAO</name>
<evidence type="ECO:0000256" key="1">
    <source>
        <dbReference type="SAM" id="MobiDB-lite"/>
    </source>
</evidence>
<organism evidence="2 3">
    <name type="scientific">Mesonia maritima</name>
    <dbReference type="NCBI Taxonomy" id="1793873"/>
    <lineage>
        <taxon>Bacteria</taxon>
        <taxon>Pseudomonadati</taxon>
        <taxon>Bacteroidota</taxon>
        <taxon>Flavobacteriia</taxon>
        <taxon>Flavobacteriales</taxon>
        <taxon>Flavobacteriaceae</taxon>
        <taxon>Mesonia</taxon>
    </lineage>
</organism>
<comment type="caution">
    <text evidence="2">The sequence shown here is derived from an EMBL/GenBank/DDBJ whole genome shotgun (WGS) entry which is preliminary data.</text>
</comment>
<feature type="region of interest" description="Disordered" evidence="1">
    <location>
        <begin position="474"/>
        <end position="512"/>
    </location>
</feature>
<accession>A0ABU1K5T4</accession>
<keyword evidence="3" id="KW-1185">Reference proteome</keyword>
<protein>
    <recommendedName>
        <fullName evidence="4">Right handed beta helix domain-containing protein</fullName>
    </recommendedName>
</protein>
<proteinExistence type="predicted"/>
<dbReference type="Proteomes" id="UP001257659">
    <property type="component" value="Unassembled WGS sequence"/>
</dbReference>
<dbReference type="InterPro" id="IPR011050">
    <property type="entry name" value="Pectin_lyase_fold/virulence"/>
</dbReference>
<evidence type="ECO:0000313" key="3">
    <source>
        <dbReference type="Proteomes" id="UP001257659"/>
    </source>
</evidence>
<dbReference type="RefSeq" id="WP_309727268.1">
    <property type="nucleotide sequence ID" value="NZ_JAVDQA010000002.1"/>
</dbReference>
<sequence>MKYLFVFLSVGVIFFLSSCRKDFETEPSSGNLEFSKDTVYLDTVFTNIGSSTYNLTVHNRSNEDITIPTIKLGRGESSNYRLNVDGIPGKSFENIDILAKDSIYIFVETTNNIEELTSSATEFLYTDAIEFDSGSNQQKVELVTLVQDAVFLYPELFDDGTTEELIFGYDEEGNPITEKGFFLDDTELNFTSEKPYVIYGLAAVPSGKTLTIDAGARIHFHQESGIIVAENASLQVNGEVSSTENLENEVIFEGDRLEPDFSDVPGQWFAIWLTDGSTNNTINHATIKNATVGILMDSNDGTNNPTLTVKNTQIYNSSNVGLLARTGNVVGENLAINNSGQASLNLSLGGKYNFTNCTFANYWRNGFRNFPSVLIENNLETAETLFVADLTEANFNNCIIYGNENLELLFNKVDDAAFNYKFENCLIRFNDFQNQFTDNPLYNFEDTSVFENIVLNEEPLFLNTEENELFISEESPANGLANPSTSTQVDILGKPRGNNPDAGAYESVTFPE</sequence>
<dbReference type="SUPFAM" id="SSF51126">
    <property type="entry name" value="Pectin lyase-like"/>
    <property type="match status" value="1"/>
</dbReference>
<dbReference type="PROSITE" id="PS51257">
    <property type="entry name" value="PROKAR_LIPOPROTEIN"/>
    <property type="match status" value="1"/>
</dbReference>